<dbReference type="CDD" id="cd16332">
    <property type="entry name" value="Prp-like"/>
    <property type="match status" value="1"/>
</dbReference>
<keyword evidence="8" id="KW-1185">Reference proteome</keyword>
<keyword evidence="4" id="KW-0788">Thiol protease</keyword>
<dbReference type="Proteomes" id="UP001596494">
    <property type="component" value="Unassembled WGS sequence"/>
</dbReference>
<dbReference type="PANTHER" id="PTHR39178:SF1">
    <property type="entry name" value="RIBOSOMAL-PROCESSING CYSTEINE PROTEASE PRP"/>
    <property type="match status" value="1"/>
</dbReference>
<evidence type="ECO:0000256" key="4">
    <source>
        <dbReference type="ARBA" id="ARBA00022807"/>
    </source>
</evidence>
<proteinExistence type="inferred from homology"/>
<keyword evidence="3" id="KW-0378">Hydrolase</keyword>
<comment type="similarity">
    <text evidence="5">Belongs to the Prp family.</text>
</comment>
<dbReference type="PANTHER" id="PTHR39178">
    <property type="entry name" value="HYPOTHETICAL RIBOSOME-ASSOCIATED PROTEIN"/>
    <property type="match status" value="1"/>
</dbReference>
<keyword evidence="2 7" id="KW-0645">Protease</keyword>
<dbReference type="EMBL" id="JBHTBY010000006">
    <property type="protein sequence ID" value="MFC7321015.1"/>
    <property type="molecule type" value="Genomic_DNA"/>
</dbReference>
<protein>
    <recommendedName>
        <fullName evidence="6">Ribosomal processing cysteine protease Prp</fullName>
    </recommendedName>
</protein>
<evidence type="ECO:0000256" key="2">
    <source>
        <dbReference type="ARBA" id="ARBA00022670"/>
    </source>
</evidence>
<dbReference type="NCBIfam" id="NF011126">
    <property type="entry name" value="PRK14553.1-6"/>
    <property type="match status" value="1"/>
</dbReference>
<dbReference type="SUPFAM" id="SSF118010">
    <property type="entry name" value="TM1457-like"/>
    <property type="match status" value="1"/>
</dbReference>
<keyword evidence="1" id="KW-0690">Ribosome biogenesis</keyword>
<organism evidence="7 8">
    <name type="scientific">Halobacillus campisalis</name>
    <dbReference type="NCBI Taxonomy" id="435909"/>
    <lineage>
        <taxon>Bacteria</taxon>
        <taxon>Bacillati</taxon>
        <taxon>Bacillota</taxon>
        <taxon>Bacilli</taxon>
        <taxon>Bacillales</taxon>
        <taxon>Bacillaceae</taxon>
        <taxon>Halobacillus</taxon>
    </lineage>
</organism>
<dbReference type="GO" id="GO:0008233">
    <property type="term" value="F:peptidase activity"/>
    <property type="evidence" value="ECO:0007669"/>
    <property type="project" value="UniProtKB-KW"/>
</dbReference>
<evidence type="ECO:0000313" key="8">
    <source>
        <dbReference type="Proteomes" id="UP001596494"/>
    </source>
</evidence>
<evidence type="ECO:0000256" key="5">
    <source>
        <dbReference type="ARBA" id="ARBA00044503"/>
    </source>
</evidence>
<dbReference type="Gene3D" id="3.30.70.1490">
    <property type="entry name" value="Cysteine protease Prp"/>
    <property type="match status" value="1"/>
</dbReference>
<dbReference type="InterPro" id="IPR007422">
    <property type="entry name" value="Peptidase_Prp"/>
</dbReference>
<dbReference type="RefSeq" id="WP_289214559.1">
    <property type="nucleotide sequence ID" value="NZ_JAPVRC010000001.1"/>
</dbReference>
<evidence type="ECO:0000313" key="7">
    <source>
        <dbReference type="EMBL" id="MFC7321015.1"/>
    </source>
</evidence>
<dbReference type="InterPro" id="IPR036764">
    <property type="entry name" value="Peptidase_Prp_sf"/>
</dbReference>
<dbReference type="Pfam" id="PF04327">
    <property type="entry name" value="Peptidase_Prp"/>
    <property type="match status" value="1"/>
</dbReference>
<evidence type="ECO:0000256" key="1">
    <source>
        <dbReference type="ARBA" id="ARBA00022517"/>
    </source>
</evidence>
<reference evidence="8" key="1">
    <citation type="journal article" date="2019" name="Int. J. Syst. Evol. Microbiol.">
        <title>The Global Catalogue of Microorganisms (GCM) 10K type strain sequencing project: providing services to taxonomists for standard genome sequencing and annotation.</title>
        <authorList>
            <consortium name="The Broad Institute Genomics Platform"/>
            <consortium name="The Broad Institute Genome Sequencing Center for Infectious Disease"/>
            <person name="Wu L."/>
            <person name="Ma J."/>
        </authorList>
    </citation>
    <scope>NUCLEOTIDE SEQUENCE [LARGE SCALE GENOMIC DNA]</scope>
    <source>
        <strain evidence="8">CCUG 73951</strain>
    </source>
</reference>
<gene>
    <name evidence="7" type="ORF">ACFQMN_08995</name>
</gene>
<sequence>MIKVTIFRSQEDVTGFEIAGHAESGPYGHDLVCAAVSAVSFGAVNSIISLCEFEPEITQGGEGGYLKIKLPENLDETSHSKSQLLLAGMMVSLQTIENDYHEYIKITEL</sequence>
<comment type="caution">
    <text evidence="7">The sequence shown here is derived from an EMBL/GenBank/DDBJ whole genome shotgun (WGS) entry which is preliminary data.</text>
</comment>
<name>A0ABW2K2N4_9BACI</name>
<dbReference type="GO" id="GO:0006508">
    <property type="term" value="P:proteolysis"/>
    <property type="evidence" value="ECO:0007669"/>
    <property type="project" value="UniProtKB-KW"/>
</dbReference>
<evidence type="ECO:0000256" key="3">
    <source>
        <dbReference type="ARBA" id="ARBA00022801"/>
    </source>
</evidence>
<accession>A0ABW2K2N4</accession>
<evidence type="ECO:0000256" key="6">
    <source>
        <dbReference type="ARBA" id="ARBA00044538"/>
    </source>
</evidence>